<feature type="transmembrane region" description="Helical" evidence="1">
    <location>
        <begin position="149"/>
        <end position="167"/>
    </location>
</feature>
<keyword evidence="1" id="KW-1133">Transmembrane helix</keyword>
<accession>A0A317X8K3</accession>
<dbReference type="RefSeq" id="XP_025469999.1">
    <property type="nucleotide sequence ID" value="XM_025607186.1"/>
</dbReference>
<feature type="transmembrane region" description="Helical" evidence="1">
    <location>
        <begin position="80"/>
        <end position="100"/>
    </location>
</feature>
<keyword evidence="1" id="KW-0472">Membrane</keyword>
<evidence type="ECO:0000313" key="2">
    <source>
        <dbReference type="EMBL" id="PWY93238.1"/>
    </source>
</evidence>
<organism evidence="2 3">
    <name type="scientific">Aspergillus sclerotioniger CBS 115572</name>
    <dbReference type="NCBI Taxonomy" id="1450535"/>
    <lineage>
        <taxon>Eukaryota</taxon>
        <taxon>Fungi</taxon>
        <taxon>Dikarya</taxon>
        <taxon>Ascomycota</taxon>
        <taxon>Pezizomycotina</taxon>
        <taxon>Eurotiomycetes</taxon>
        <taxon>Eurotiomycetidae</taxon>
        <taxon>Eurotiales</taxon>
        <taxon>Aspergillaceae</taxon>
        <taxon>Aspergillus</taxon>
        <taxon>Aspergillus subgen. Circumdati</taxon>
    </lineage>
</organism>
<dbReference type="EMBL" id="MSFK01000007">
    <property type="protein sequence ID" value="PWY93238.1"/>
    <property type="molecule type" value="Genomic_DNA"/>
</dbReference>
<reference evidence="2 3" key="1">
    <citation type="submission" date="2016-12" db="EMBL/GenBank/DDBJ databases">
        <title>The genomes of Aspergillus section Nigri reveals drivers in fungal speciation.</title>
        <authorList>
            <consortium name="DOE Joint Genome Institute"/>
            <person name="Vesth T.C."/>
            <person name="Nybo J."/>
            <person name="Theobald S."/>
            <person name="Brandl J."/>
            <person name="Frisvad J.C."/>
            <person name="Nielsen K.F."/>
            <person name="Lyhne E.K."/>
            <person name="Kogle M.E."/>
            <person name="Kuo A."/>
            <person name="Riley R."/>
            <person name="Clum A."/>
            <person name="Nolan M."/>
            <person name="Lipzen A."/>
            <person name="Salamov A."/>
            <person name="Henrissat B."/>
            <person name="Wiebenga A."/>
            <person name="De Vries R.P."/>
            <person name="Grigoriev I.V."/>
            <person name="Mortensen U.H."/>
            <person name="Andersen M.R."/>
            <person name="Baker S.E."/>
        </authorList>
    </citation>
    <scope>NUCLEOTIDE SEQUENCE [LARGE SCALE GENOMIC DNA]</scope>
    <source>
        <strain evidence="2 3">CBS 115572</strain>
    </source>
</reference>
<evidence type="ECO:0000313" key="3">
    <source>
        <dbReference type="Proteomes" id="UP000246702"/>
    </source>
</evidence>
<sequence length="184" mass="20468">MTWIIVIVLTCQSKHFMQKKRKKKKNREADGLAKMARKWHVWLVPGRVRPVLPGELTGKEGPSPLLFLESLRRQQTTDSIIAVSSCLGFLLGLSLLPLFLARRLLFLLILLPPSLVVSVSPFLSLLNYYSLHRPPSPIVSPCPSLALRTASQFLVYLLGPLTFPVILSTSPISQRASPPLPPTL</sequence>
<protein>
    <submittedName>
        <fullName evidence="2">Uncharacterized protein</fullName>
    </submittedName>
</protein>
<keyword evidence="3" id="KW-1185">Reference proteome</keyword>
<dbReference type="GeneID" id="37109329"/>
<evidence type="ECO:0000256" key="1">
    <source>
        <dbReference type="SAM" id="Phobius"/>
    </source>
</evidence>
<keyword evidence="1" id="KW-0812">Transmembrane</keyword>
<gene>
    <name evidence="2" type="ORF">BO94DRAFT_363989</name>
</gene>
<dbReference type="AlphaFoldDB" id="A0A317X8K3"/>
<proteinExistence type="predicted"/>
<feature type="transmembrane region" description="Helical" evidence="1">
    <location>
        <begin position="107"/>
        <end position="129"/>
    </location>
</feature>
<comment type="caution">
    <text evidence="2">The sequence shown here is derived from an EMBL/GenBank/DDBJ whole genome shotgun (WGS) entry which is preliminary data.</text>
</comment>
<name>A0A317X8K3_9EURO</name>
<dbReference type="Proteomes" id="UP000246702">
    <property type="component" value="Unassembled WGS sequence"/>
</dbReference>